<evidence type="ECO:0000313" key="2">
    <source>
        <dbReference type="EMBL" id="RYR08386.1"/>
    </source>
</evidence>
<protein>
    <submittedName>
        <fullName evidence="2">Uncharacterized protein</fullName>
    </submittedName>
</protein>
<organism evidence="2 3">
    <name type="scientific">Arachis hypogaea</name>
    <name type="common">Peanut</name>
    <dbReference type="NCBI Taxonomy" id="3818"/>
    <lineage>
        <taxon>Eukaryota</taxon>
        <taxon>Viridiplantae</taxon>
        <taxon>Streptophyta</taxon>
        <taxon>Embryophyta</taxon>
        <taxon>Tracheophyta</taxon>
        <taxon>Spermatophyta</taxon>
        <taxon>Magnoliopsida</taxon>
        <taxon>eudicotyledons</taxon>
        <taxon>Gunneridae</taxon>
        <taxon>Pentapetalae</taxon>
        <taxon>rosids</taxon>
        <taxon>fabids</taxon>
        <taxon>Fabales</taxon>
        <taxon>Fabaceae</taxon>
        <taxon>Papilionoideae</taxon>
        <taxon>50 kb inversion clade</taxon>
        <taxon>dalbergioids sensu lato</taxon>
        <taxon>Dalbergieae</taxon>
        <taxon>Pterocarpus clade</taxon>
        <taxon>Arachis</taxon>
    </lineage>
</organism>
<reference evidence="2 3" key="1">
    <citation type="submission" date="2019-01" db="EMBL/GenBank/DDBJ databases">
        <title>Sequencing of cultivated peanut Arachis hypogaea provides insights into genome evolution and oil improvement.</title>
        <authorList>
            <person name="Chen X."/>
        </authorList>
    </citation>
    <scope>NUCLEOTIDE SEQUENCE [LARGE SCALE GENOMIC DNA]</scope>
    <source>
        <strain evidence="3">cv. Fuhuasheng</strain>
        <tissue evidence="2">Leaves</tissue>
    </source>
</reference>
<keyword evidence="3" id="KW-1185">Reference proteome</keyword>
<proteinExistence type="predicted"/>
<gene>
    <name evidence="2" type="ORF">Ahy_B05g076050</name>
</gene>
<dbReference type="Proteomes" id="UP000289738">
    <property type="component" value="Chromosome B05"/>
</dbReference>
<comment type="caution">
    <text evidence="2">The sequence shown here is derived from an EMBL/GenBank/DDBJ whole genome shotgun (WGS) entry which is preliminary data.</text>
</comment>
<dbReference type="AlphaFoldDB" id="A0A444Z2J0"/>
<dbReference type="EMBL" id="SDMP01000015">
    <property type="protein sequence ID" value="RYR08386.1"/>
    <property type="molecule type" value="Genomic_DNA"/>
</dbReference>
<feature type="region of interest" description="Disordered" evidence="1">
    <location>
        <begin position="1"/>
        <end position="37"/>
    </location>
</feature>
<name>A0A444Z2J0_ARAHY</name>
<evidence type="ECO:0000256" key="1">
    <source>
        <dbReference type="SAM" id="MobiDB-lite"/>
    </source>
</evidence>
<sequence length="67" mass="7538">MRMKEEHQQKRKTPTRPGKLPLRRRSPTPISSASLNPMEGATVATAARLANFLKFVPTPGFKPPRKK</sequence>
<accession>A0A444Z2J0</accession>
<evidence type="ECO:0000313" key="3">
    <source>
        <dbReference type="Proteomes" id="UP000289738"/>
    </source>
</evidence>